<dbReference type="PROSITE" id="PS51350">
    <property type="entry name" value="PTS_HPR_DOM"/>
    <property type="match status" value="1"/>
</dbReference>
<keyword evidence="4" id="KW-0598">Phosphotransferase system</keyword>
<reference evidence="6 7" key="1">
    <citation type="submission" date="2019-09" db="EMBL/GenBank/DDBJ databases">
        <title>Gimesia benthica sp. nov., a novel bacterium isolated from deep-sea water of the Northwest Indian Ocean.</title>
        <authorList>
            <person name="Dai X."/>
        </authorList>
    </citation>
    <scope>NUCLEOTIDE SEQUENCE [LARGE SCALE GENOMIC DNA]</scope>
    <source>
        <strain evidence="6 7">E7</strain>
    </source>
</reference>
<comment type="subcellular location">
    <subcellularLocation>
        <location evidence="1">Cytoplasm</location>
    </subcellularLocation>
</comment>
<dbReference type="InterPro" id="IPR050399">
    <property type="entry name" value="HPr"/>
</dbReference>
<feature type="domain" description="HPr" evidence="5">
    <location>
        <begin position="22"/>
        <end position="112"/>
    </location>
</feature>
<comment type="similarity">
    <text evidence="2">Belongs to the HPr family.</text>
</comment>
<sequence length="117" mass="13270">MRSMACFQPASVVIKSAMQESVCRQIVTVKMKQGLHLRPISEIVRMTRDYACDFKISNGDRSANAREVYDLLELQALPETELVLEAVGDDATKLMEEIVQFFESGYKKFEEVSDLSD</sequence>
<gene>
    <name evidence="6" type="ORF">F1728_11910</name>
</gene>
<accession>A0A6I6AAP6</accession>
<dbReference type="InterPro" id="IPR035895">
    <property type="entry name" value="HPr-like_sf"/>
</dbReference>
<evidence type="ECO:0000313" key="6">
    <source>
        <dbReference type="EMBL" id="QGQ23333.1"/>
    </source>
</evidence>
<evidence type="ECO:0000256" key="2">
    <source>
        <dbReference type="ARBA" id="ARBA00010736"/>
    </source>
</evidence>
<dbReference type="InterPro" id="IPR000032">
    <property type="entry name" value="HPr-like"/>
</dbReference>
<dbReference type="PANTHER" id="PTHR33705:SF2">
    <property type="entry name" value="PHOSPHOCARRIER PROTEIN NPR"/>
    <property type="match status" value="1"/>
</dbReference>
<dbReference type="PRINTS" id="PR00107">
    <property type="entry name" value="PHOSPHOCPHPR"/>
</dbReference>
<dbReference type="SUPFAM" id="SSF55594">
    <property type="entry name" value="HPr-like"/>
    <property type="match status" value="1"/>
</dbReference>
<proteinExistence type="inferred from homology"/>
<dbReference type="KEGG" id="gim:F1728_11910"/>
<protein>
    <submittedName>
        <fullName evidence="6">HPr family phosphocarrier protein</fullName>
    </submittedName>
</protein>
<evidence type="ECO:0000256" key="4">
    <source>
        <dbReference type="ARBA" id="ARBA00022683"/>
    </source>
</evidence>
<keyword evidence="3" id="KW-0963">Cytoplasm</keyword>
<name>A0A6I6AAP6_9PLAN</name>
<organism evidence="6 7">
    <name type="scientific">Gimesia benthica</name>
    <dbReference type="NCBI Taxonomy" id="2608982"/>
    <lineage>
        <taxon>Bacteria</taxon>
        <taxon>Pseudomonadati</taxon>
        <taxon>Planctomycetota</taxon>
        <taxon>Planctomycetia</taxon>
        <taxon>Planctomycetales</taxon>
        <taxon>Planctomycetaceae</taxon>
        <taxon>Gimesia</taxon>
    </lineage>
</organism>
<evidence type="ECO:0000256" key="1">
    <source>
        <dbReference type="ARBA" id="ARBA00004496"/>
    </source>
</evidence>
<dbReference type="GO" id="GO:0005737">
    <property type="term" value="C:cytoplasm"/>
    <property type="evidence" value="ECO:0007669"/>
    <property type="project" value="UniProtKB-SubCell"/>
</dbReference>
<evidence type="ECO:0000259" key="5">
    <source>
        <dbReference type="PROSITE" id="PS51350"/>
    </source>
</evidence>
<dbReference type="Pfam" id="PF00381">
    <property type="entry name" value="PTS-HPr"/>
    <property type="match status" value="1"/>
</dbReference>
<evidence type="ECO:0000256" key="3">
    <source>
        <dbReference type="ARBA" id="ARBA00022490"/>
    </source>
</evidence>
<dbReference type="PANTHER" id="PTHR33705">
    <property type="entry name" value="PHOSPHOCARRIER PROTEIN HPR"/>
    <property type="match status" value="1"/>
</dbReference>
<keyword evidence="7" id="KW-1185">Reference proteome</keyword>
<dbReference type="EMBL" id="CP043930">
    <property type="protein sequence ID" value="QGQ23333.1"/>
    <property type="molecule type" value="Genomic_DNA"/>
</dbReference>
<dbReference type="Proteomes" id="UP000427281">
    <property type="component" value="Chromosome"/>
</dbReference>
<evidence type="ECO:0000313" key="7">
    <source>
        <dbReference type="Proteomes" id="UP000427281"/>
    </source>
</evidence>
<dbReference type="NCBIfam" id="TIGR01003">
    <property type="entry name" value="PTS_HPr_family"/>
    <property type="match status" value="1"/>
</dbReference>
<dbReference type="GO" id="GO:0009401">
    <property type="term" value="P:phosphoenolpyruvate-dependent sugar phosphotransferase system"/>
    <property type="evidence" value="ECO:0007669"/>
    <property type="project" value="UniProtKB-KW"/>
</dbReference>
<dbReference type="Gene3D" id="3.30.1340.10">
    <property type="entry name" value="HPr-like"/>
    <property type="match status" value="1"/>
</dbReference>
<dbReference type="AlphaFoldDB" id="A0A6I6AAP6"/>